<dbReference type="eggNOG" id="ENOG502RYNQ">
    <property type="taxonomic scope" value="Eukaryota"/>
</dbReference>
<reference evidence="2" key="1">
    <citation type="journal article" date="2015" name="BMC Genomics">
        <title>Genomic and transcriptomic analysis of the endophytic fungus Pestalotiopsis fici reveals its lifestyle and high potential for synthesis of natural products.</title>
        <authorList>
            <person name="Wang X."/>
            <person name="Zhang X."/>
            <person name="Liu L."/>
            <person name="Xiang M."/>
            <person name="Wang W."/>
            <person name="Sun X."/>
            <person name="Che Y."/>
            <person name="Guo L."/>
            <person name="Liu G."/>
            <person name="Guo L."/>
            <person name="Wang C."/>
            <person name="Yin W.B."/>
            <person name="Stadler M."/>
            <person name="Zhang X."/>
            <person name="Liu X."/>
        </authorList>
    </citation>
    <scope>NUCLEOTIDE SEQUENCE [LARGE SCALE GENOMIC DNA]</scope>
    <source>
        <strain evidence="2">W106-1 / CGMCC3.15140</strain>
    </source>
</reference>
<name>W3XHK4_PESFW</name>
<keyword evidence="2" id="KW-1185">Reference proteome</keyword>
<protein>
    <recommendedName>
        <fullName evidence="3">Amidohydrolase-related domain-containing protein</fullName>
    </recommendedName>
</protein>
<evidence type="ECO:0008006" key="3">
    <source>
        <dbReference type="Google" id="ProtNLM"/>
    </source>
</evidence>
<accession>W3XHK4</accession>
<dbReference type="EMBL" id="KI912110">
    <property type="protein sequence ID" value="ETS85474.1"/>
    <property type="molecule type" value="Genomic_DNA"/>
</dbReference>
<dbReference type="InterPro" id="IPR032466">
    <property type="entry name" value="Metal_Hydrolase"/>
</dbReference>
<dbReference type="OrthoDB" id="10266980at2759"/>
<dbReference type="PANTHER" id="PTHR32027">
    <property type="entry name" value="CYTOSINE DEAMINASE"/>
    <property type="match status" value="1"/>
</dbReference>
<dbReference type="Gene3D" id="3.20.20.140">
    <property type="entry name" value="Metal-dependent hydrolases"/>
    <property type="match status" value="1"/>
</dbReference>
<dbReference type="RefSeq" id="XP_007830271.1">
    <property type="nucleotide sequence ID" value="XM_007832080.1"/>
</dbReference>
<organism evidence="1 2">
    <name type="scientific">Pestalotiopsis fici (strain W106-1 / CGMCC3.15140)</name>
    <dbReference type="NCBI Taxonomy" id="1229662"/>
    <lineage>
        <taxon>Eukaryota</taxon>
        <taxon>Fungi</taxon>
        <taxon>Dikarya</taxon>
        <taxon>Ascomycota</taxon>
        <taxon>Pezizomycotina</taxon>
        <taxon>Sordariomycetes</taxon>
        <taxon>Xylariomycetidae</taxon>
        <taxon>Amphisphaeriales</taxon>
        <taxon>Sporocadaceae</taxon>
        <taxon>Pestalotiopsis</taxon>
    </lineage>
</organism>
<evidence type="ECO:0000313" key="2">
    <source>
        <dbReference type="Proteomes" id="UP000030651"/>
    </source>
</evidence>
<proteinExistence type="predicted"/>
<sequence length="477" mass="52453">MKDFKIDSVILPARGSNVRWDIVVKNDVVQRIDASSTRQEKGSPEDPITMLLPALCHPHVHLDKPYILTCNHGPKDQHPDYSDLAPASGAFTEALANTAEAKKRYTEEDLYLRGAQLLATSYRQGVTALRAFVEIDHVTGNKALKSAVKLKKDFSHLMEMQICAFAQDPIFSTEFGQENRVYMESALTEYADAIDALGTTPYVEKSREAAVRNIEWAIHMTLANNLHLDFHLDYNLDATSSSSPLTYTVVDMLQQNQWVDRADASKTIVLGHCTQLSSLAASELHDMARRISESMLPIYFVGLPTSDLFMMGRPGQSAEGSSRPHTRPRGTLQVPSLIRDYGLSACLSVNNVGNAFTPYGTGDPLQLASLGVGIYQSGTPEDAKILYSCVSWGARRAIGLEIGAAVEAGDMAEGDHWRPMLLVKSEGEMRLPDQAGGCSLVVKARPRLDFKDVVWDPPDMQLRSIVGVTDRDGERSG</sequence>
<dbReference type="InParanoid" id="W3XHK4"/>
<dbReference type="AlphaFoldDB" id="W3XHK4"/>
<evidence type="ECO:0000313" key="1">
    <source>
        <dbReference type="EMBL" id="ETS85474.1"/>
    </source>
</evidence>
<dbReference type="GeneID" id="19268512"/>
<dbReference type="KEGG" id="pfy:PFICI_03499"/>
<gene>
    <name evidence="1" type="ORF">PFICI_03499</name>
</gene>
<dbReference type="OMA" id="MGYDQIN"/>
<dbReference type="SUPFAM" id="SSF51556">
    <property type="entry name" value="Metallo-dependent hydrolases"/>
    <property type="match status" value="1"/>
</dbReference>
<dbReference type="GO" id="GO:0016814">
    <property type="term" value="F:hydrolase activity, acting on carbon-nitrogen (but not peptide) bonds, in cyclic amidines"/>
    <property type="evidence" value="ECO:0007669"/>
    <property type="project" value="TreeGrafter"/>
</dbReference>
<dbReference type="PANTHER" id="PTHR32027:SF0">
    <property type="entry name" value="CYTOSINE DEAMINASE"/>
    <property type="match status" value="1"/>
</dbReference>
<dbReference type="InterPro" id="IPR052349">
    <property type="entry name" value="Metallo-hydrolase_Enzymes"/>
</dbReference>
<dbReference type="HOGENOM" id="CLU_031758_1_0_1"/>
<dbReference type="Proteomes" id="UP000030651">
    <property type="component" value="Unassembled WGS sequence"/>
</dbReference>